<sequence length="307" mass="34322">MAAPQPHACSHFPSISTLKWLTTKWLIDTSQCLFLYTTYQDGVKLSWSHPGINVYSALPVQVAIVALASDTYALLVCKENSDTQPRVDPAVDHLFSHVLRDDVMSSFEEMARTIDVFLYDVHRQVWHTRYHLAFTYPQDWYRISGLLIQGKLRDDVRASLLLDTLERARTLAFRALVVEEPTVEALVVEVVNSVEEPSVVEEPSIVEEPSVLVEPSVEAELVEVVNSVEEPSVVEEPSIVEEPSVVVEPSVEAELVEVVKSVEEPSIVVEPSVEAELEEPSVEAEIVEVVKSIEEVVKDLSESVFDE</sequence>
<gene>
    <name evidence="1" type="ORF">L227DRAFT_613288</name>
</gene>
<dbReference type="Proteomes" id="UP000313359">
    <property type="component" value="Unassembled WGS sequence"/>
</dbReference>
<reference evidence="1" key="1">
    <citation type="journal article" date="2018" name="Genome Biol. Evol.">
        <title>Genomics and development of Lentinus tigrinus, a white-rot wood-decaying mushroom with dimorphic fruiting bodies.</title>
        <authorList>
            <person name="Wu B."/>
            <person name="Xu Z."/>
            <person name="Knudson A."/>
            <person name="Carlson A."/>
            <person name="Chen N."/>
            <person name="Kovaka S."/>
            <person name="LaButti K."/>
            <person name="Lipzen A."/>
            <person name="Pennachio C."/>
            <person name="Riley R."/>
            <person name="Schakwitz W."/>
            <person name="Umezawa K."/>
            <person name="Ohm R.A."/>
            <person name="Grigoriev I.V."/>
            <person name="Nagy L.G."/>
            <person name="Gibbons J."/>
            <person name="Hibbett D."/>
        </authorList>
    </citation>
    <scope>NUCLEOTIDE SEQUENCE [LARGE SCALE GENOMIC DNA]</scope>
    <source>
        <strain evidence="1">ALCF2SS1-6</strain>
    </source>
</reference>
<dbReference type="AlphaFoldDB" id="A0A5C2S4R7"/>
<keyword evidence="2" id="KW-1185">Reference proteome</keyword>
<name>A0A5C2S4R7_9APHY</name>
<dbReference type="EMBL" id="ML122278">
    <property type="protein sequence ID" value="RPD57904.1"/>
    <property type="molecule type" value="Genomic_DNA"/>
</dbReference>
<proteinExistence type="predicted"/>
<evidence type="ECO:0000313" key="2">
    <source>
        <dbReference type="Proteomes" id="UP000313359"/>
    </source>
</evidence>
<protein>
    <submittedName>
        <fullName evidence="1">Uncharacterized protein</fullName>
    </submittedName>
</protein>
<accession>A0A5C2S4R7</accession>
<evidence type="ECO:0000313" key="1">
    <source>
        <dbReference type="EMBL" id="RPD57904.1"/>
    </source>
</evidence>
<organism evidence="1 2">
    <name type="scientific">Lentinus tigrinus ALCF2SS1-6</name>
    <dbReference type="NCBI Taxonomy" id="1328759"/>
    <lineage>
        <taxon>Eukaryota</taxon>
        <taxon>Fungi</taxon>
        <taxon>Dikarya</taxon>
        <taxon>Basidiomycota</taxon>
        <taxon>Agaricomycotina</taxon>
        <taxon>Agaricomycetes</taxon>
        <taxon>Polyporales</taxon>
        <taxon>Polyporaceae</taxon>
        <taxon>Lentinus</taxon>
    </lineage>
</organism>